<keyword evidence="3" id="KW-1185">Reference proteome</keyword>
<accession>A0A1I6L703</accession>
<feature type="domain" description="DUF7993" evidence="1">
    <location>
        <begin position="1"/>
        <end position="129"/>
    </location>
</feature>
<dbReference type="Proteomes" id="UP000199062">
    <property type="component" value="Unassembled WGS sequence"/>
</dbReference>
<reference evidence="2 3" key="1">
    <citation type="submission" date="2016-10" db="EMBL/GenBank/DDBJ databases">
        <authorList>
            <person name="de Groot N.N."/>
        </authorList>
    </citation>
    <scope>NUCLEOTIDE SEQUENCE [LARGE SCALE GENOMIC DNA]</scope>
    <source>
        <strain evidence="2 3">CGMCC 1.10457</strain>
    </source>
</reference>
<evidence type="ECO:0000259" key="1">
    <source>
        <dbReference type="Pfam" id="PF25956"/>
    </source>
</evidence>
<dbReference type="Pfam" id="PF25956">
    <property type="entry name" value="DUF7993"/>
    <property type="match status" value="1"/>
</dbReference>
<dbReference type="InterPro" id="IPR058306">
    <property type="entry name" value="DUF7993"/>
</dbReference>
<proteinExistence type="predicted"/>
<gene>
    <name evidence="2" type="ORF">SAMN05216559_2170</name>
</gene>
<sequence length="133" mass="13918">MIEDDRSEGLRLVRRLREGLVRNDGSTPRFDVDHETAIDPTPDGTLAATLAADGRSLAAVYAQPTRAYVEFEAAPTVAAASADAAGLRVRPKASRPPKTLVFVESVGDVEPALGVIAAVHAASESPRGADESP</sequence>
<evidence type="ECO:0000313" key="2">
    <source>
        <dbReference type="EMBL" id="SFR99207.1"/>
    </source>
</evidence>
<organism evidence="2 3">
    <name type="scientific">Halomicrobium zhouii</name>
    <dbReference type="NCBI Taxonomy" id="767519"/>
    <lineage>
        <taxon>Archaea</taxon>
        <taxon>Methanobacteriati</taxon>
        <taxon>Methanobacteriota</taxon>
        <taxon>Stenosarchaea group</taxon>
        <taxon>Halobacteria</taxon>
        <taxon>Halobacteriales</taxon>
        <taxon>Haloarculaceae</taxon>
        <taxon>Halomicrobium</taxon>
    </lineage>
</organism>
<evidence type="ECO:0000313" key="3">
    <source>
        <dbReference type="Proteomes" id="UP000199062"/>
    </source>
</evidence>
<dbReference type="STRING" id="767519.SAMN05216559_2170"/>
<dbReference type="RefSeq" id="WP_089816555.1">
    <property type="nucleotide sequence ID" value="NZ_FOZK01000002.1"/>
</dbReference>
<name>A0A1I6L703_9EURY</name>
<protein>
    <recommendedName>
        <fullName evidence="1">DUF7993 domain-containing protein</fullName>
    </recommendedName>
</protein>
<dbReference type="EMBL" id="FOZK01000002">
    <property type="protein sequence ID" value="SFR99207.1"/>
    <property type="molecule type" value="Genomic_DNA"/>
</dbReference>
<dbReference type="OrthoDB" id="242585at2157"/>
<dbReference type="AlphaFoldDB" id="A0A1I6L703"/>